<dbReference type="InterPro" id="IPR045761">
    <property type="entry name" value="ODP_dom"/>
</dbReference>
<reference evidence="2" key="1">
    <citation type="submission" date="2016-07" db="EMBL/GenBank/DDBJ databases">
        <title>Microvirga ossetica sp. nov. a new species of rhizobia isolated from root nodules of the legume species Vicia alpestris Steven originated from North Ossetia region in the Caucasus.</title>
        <authorList>
            <person name="Safronova V.I."/>
            <person name="Kuznetsova I.G."/>
            <person name="Sazanova A.L."/>
            <person name="Belimov A."/>
            <person name="Andronov E."/>
            <person name="Osledkin Y.S."/>
            <person name="Onishchuk O.P."/>
            <person name="Kurchak O.N."/>
            <person name="Shaposhnikov A.I."/>
            <person name="Willems A."/>
            <person name="Tikhonovich I.A."/>
        </authorList>
    </citation>
    <scope>NUCLEOTIDE SEQUENCE [LARGE SCALE GENOMIC DNA]</scope>
    <source>
        <strain evidence="2">V5/3M</strain>
    </source>
</reference>
<dbReference type="PANTHER" id="PTHR43717">
    <property type="entry name" value="ANAEROBIC NITRIC OXIDE REDUCTASE FLAVORUBREDOXIN"/>
    <property type="match status" value="1"/>
</dbReference>
<evidence type="ECO:0000313" key="2">
    <source>
        <dbReference type="EMBL" id="ANY81282.1"/>
    </source>
</evidence>
<dbReference type="PANTHER" id="PTHR43717:SF1">
    <property type="entry name" value="ANAEROBIC NITRIC OXIDE REDUCTASE FLAVORUBREDOXIN"/>
    <property type="match status" value="1"/>
</dbReference>
<gene>
    <name evidence="2" type="ORF">BB934_26225</name>
</gene>
<accession>A0A1B2EN65</accession>
<sequence length="246" mass="26806">METRIDEIGDRIYRLSTHVPDIVPPAGFTFNQFLVLGDEPLMFHAGLRKMFPLVSEAVSRIMPIETLRWITFGHYEADECGAMNEWLAVAPNAQVAHGMTGCLVSLNDMADRPPRVLSNGEVIDIGGKRIRYIDTPHVPHGWDAGVIYEETSRTLFCGDLFTHLGNGPALTESDIVGPALAAEDIFYDTSLGPSIAPTVRRLADLAPRTLALMHGSSFVGDTAAALRDLAGAYDQRLRAAMGEMPA</sequence>
<dbReference type="RefSeq" id="WP_099512345.1">
    <property type="nucleotide sequence ID" value="NZ_CP016616.1"/>
</dbReference>
<dbReference type="EMBL" id="CP016616">
    <property type="protein sequence ID" value="ANY81282.1"/>
    <property type="molecule type" value="Genomic_DNA"/>
</dbReference>
<protein>
    <submittedName>
        <fullName evidence="2">MBL fold metallo-hydrolase</fullName>
    </submittedName>
</protein>
<dbReference type="AlphaFoldDB" id="A0A1B2EN65"/>
<dbReference type="OrthoDB" id="9800607at2"/>
<organism evidence="2">
    <name type="scientific">Microvirga ossetica</name>
    <dbReference type="NCBI Taxonomy" id="1882682"/>
    <lineage>
        <taxon>Bacteria</taxon>
        <taxon>Pseudomonadati</taxon>
        <taxon>Pseudomonadota</taxon>
        <taxon>Alphaproteobacteria</taxon>
        <taxon>Hyphomicrobiales</taxon>
        <taxon>Methylobacteriaceae</taxon>
        <taxon>Microvirga</taxon>
    </lineage>
</organism>
<evidence type="ECO:0000259" key="1">
    <source>
        <dbReference type="Pfam" id="PF19583"/>
    </source>
</evidence>
<dbReference type="SUPFAM" id="SSF56281">
    <property type="entry name" value="Metallo-hydrolase/oxidoreductase"/>
    <property type="match status" value="1"/>
</dbReference>
<dbReference type="Gene3D" id="3.60.15.10">
    <property type="entry name" value="Ribonuclease Z/Hydroxyacylglutathione hydrolase-like"/>
    <property type="match status" value="1"/>
</dbReference>
<name>A0A1B2EN65_9HYPH</name>
<dbReference type="InterPro" id="IPR036866">
    <property type="entry name" value="RibonucZ/Hydroxyglut_hydro"/>
</dbReference>
<proteinExistence type="predicted"/>
<dbReference type="Pfam" id="PF19583">
    <property type="entry name" value="ODP"/>
    <property type="match status" value="1"/>
</dbReference>
<dbReference type="GO" id="GO:0016787">
    <property type="term" value="F:hydrolase activity"/>
    <property type="evidence" value="ECO:0007669"/>
    <property type="project" value="UniProtKB-KW"/>
</dbReference>
<feature type="domain" description="ODP" evidence="1">
    <location>
        <begin position="29"/>
        <end position="165"/>
    </location>
</feature>
<dbReference type="KEGG" id="moc:BB934_26225"/>
<keyword evidence="2" id="KW-0378">Hydrolase</keyword>